<dbReference type="AlphaFoldDB" id="A0A1R3WUY9"/>
<proteinExistence type="inferred from homology"/>
<feature type="binding site" evidence="1">
    <location>
        <position position="19"/>
    </location>
    <ligand>
        <name>S-adenosyl-L-methionine</name>
        <dbReference type="ChEBI" id="CHEBI:59789"/>
    </ligand>
</feature>
<dbReference type="GO" id="GO:0005829">
    <property type="term" value="C:cytosol"/>
    <property type="evidence" value="ECO:0007669"/>
    <property type="project" value="TreeGrafter"/>
</dbReference>
<dbReference type="InterPro" id="IPR007473">
    <property type="entry name" value="RlmJ"/>
</dbReference>
<dbReference type="Gene3D" id="3.40.50.150">
    <property type="entry name" value="Vaccinia Virus protein VP39"/>
    <property type="match status" value="1"/>
</dbReference>
<dbReference type="PANTHER" id="PTHR37426">
    <property type="entry name" value="RIBOSOMAL RNA LARGE SUBUNIT METHYLTRANSFERASE J"/>
    <property type="match status" value="1"/>
</dbReference>
<dbReference type="InterPro" id="IPR029063">
    <property type="entry name" value="SAM-dependent_MTases_sf"/>
</dbReference>
<dbReference type="GO" id="GO:0036307">
    <property type="term" value="F:23S rRNA (adenine(2030)-N(6))-methyltransferase activity"/>
    <property type="evidence" value="ECO:0007669"/>
    <property type="project" value="UniProtKB-UniRule"/>
</dbReference>
<comment type="subunit">
    <text evidence="1">Monomer.</text>
</comment>
<dbReference type="PANTHER" id="PTHR37426:SF1">
    <property type="entry name" value="RIBOSOMAL RNA LARGE SUBUNIT METHYLTRANSFERASE J"/>
    <property type="match status" value="1"/>
</dbReference>
<dbReference type="Pfam" id="PF04378">
    <property type="entry name" value="RsmJ"/>
    <property type="match status" value="1"/>
</dbReference>
<evidence type="ECO:0000256" key="1">
    <source>
        <dbReference type="HAMAP-Rule" id="MF_00934"/>
    </source>
</evidence>
<reference evidence="3" key="1">
    <citation type="submission" date="2017-01" db="EMBL/GenBank/DDBJ databases">
        <authorList>
            <person name="Varghese N."/>
            <person name="Submissions S."/>
        </authorList>
    </citation>
    <scope>NUCLEOTIDE SEQUENCE [LARGE SCALE GENOMIC DNA]</scope>
    <source>
        <strain evidence="3">DSM 29591</strain>
    </source>
</reference>
<dbReference type="SUPFAM" id="SSF53335">
    <property type="entry name" value="S-adenosyl-L-methionine-dependent methyltransferases"/>
    <property type="match status" value="1"/>
</dbReference>
<dbReference type="OrthoDB" id="9791274at2"/>
<accession>A0A1R3WUY9</accession>
<keyword evidence="3" id="KW-1185">Reference proteome</keyword>
<feature type="site" description="Interaction with substrate rRNA" evidence="1">
    <location>
        <position position="4"/>
    </location>
</feature>
<comment type="similarity">
    <text evidence="1">Belongs to the RlmJ family.</text>
</comment>
<dbReference type="EMBL" id="FTPR01000001">
    <property type="protein sequence ID" value="SIT81920.1"/>
    <property type="molecule type" value="Genomic_DNA"/>
</dbReference>
<keyword evidence="1" id="KW-0698">rRNA processing</keyword>
<protein>
    <recommendedName>
        <fullName evidence="1">Ribosomal RNA large subunit methyltransferase J</fullName>
        <ecNumber evidence="1">2.1.1.266</ecNumber>
    </recommendedName>
    <alternativeName>
        <fullName evidence="1">23S rRNA (adenine(2030)-N6)-methyltransferase</fullName>
    </alternativeName>
    <alternativeName>
        <fullName evidence="1">23S rRNA m6A2030 methyltransferase</fullName>
    </alternativeName>
</protein>
<dbReference type="EC" id="2.1.1.266" evidence="1"/>
<keyword evidence="1 2" id="KW-0808">Transferase</keyword>
<sequence length="263" mass="29333">MLSYQHIYHAGNLADVHKHSMLAWALSYMTRKDKPLSYLETHAGRGLYDLQDAAALKTGEAAKGIAVAQDWFAPDHPYAQVLGRIHTKYGDNAYPGSPLIAAEGLRHIDTIHLSELHPQEFAALKDTMAPYGGIFRQQDGWEMAMSVCPPDPKRGFLLIDPSYEVKSDYDTIPATIAKLHRKWGVGVIMLWYPILTDAPHQPMIRALQASLPDGFTHEVRFPPAREGHRMVGSGLFVVNAPYGLAEEGLRLSALFEDQFKDPM</sequence>
<organism evidence="2 3">
    <name type="scientific">Yoonia rosea</name>
    <dbReference type="NCBI Taxonomy" id="287098"/>
    <lineage>
        <taxon>Bacteria</taxon>
        <taxon>Pseudomonadati</taxon>
        <taxon>Pseudomonadota</taxon>
        <taxon>Alphaproteobacteria</taxon>
        <taxon>Rhodobacterales</taxon>
        <taxon>Paracoccaceae</taxon>
        <taxon>Yoonia</taxon>
    </lineage>
</organism>
<keyword evidence="1" id="KW-0949">S-adenosyl-L-methionine</keyword>
<evidence type="ECO:0000313" key="2">
    <source>
        <dbReference type="EMBL" id="SIT81920.1"/>
    </source>
</evidence>
<dbReference type="Proteomes" id="UP000186997">
    <property type="component" value="Unassembled WGS sequence"/>
</dbReference>
<keyword evidence="1" id="KW-0694">RNA-binding</keyword>
<feature type="binding site" evidence="1">
    <location>
        <position position="115"/>
    </location>
    <ligand>
        <name>S-adenosyl-L-methionine</name>
        <dbReference type="ChEBI" id="CHEBI:59789"/>
    </ligand>
</feature>
<dbReference type="GO" id="GO:0070475">
    <property type="term" value="P:rRNA base methylation"/>
    <property type="evidence" value="ECO:0007669"/>
    <property type="project" value="UniProtKB-UniRule"/>
</dbReference>
<dbReference type="GO" id="GO:0003723">
    <property type="term" value="F:RNA binding"/>
    <property type="evidence" value="ECO:0007669"/>
    <property type="project" value="UniProtKB-UniRule"/>
</dbReference>
<feature type="active site" description="Proton acceptor" evidence="1">
    <location>
        <position position="160"/>
    </location>
</feature>
<feature type="binding site" evidence="1">
    <location>
        <begin position="139"/>
        <end position="140"/>
    </location>
    <ligand>
        <name>S-adenosyl-L-methionine</name>
        <dbReference type="ChEBI" id="CHEBI:59789"/>
    </ligand>
</feature>
<feature type="binding site" evidence="1">
    <location>
        <position position="97"/>
    </location>
    <ligand>
        <name>S-adenosyl-L-methionine</name>
        <dbReference type="ChEBI" id="CHEBI:59789"/>
    </ligand>
</feature>
<gene>
    <name evidence="1" type="primary">rlmJ</name>
    <name evidence="2" type="ORF">SAMN05421665_1355</name>
</gene>
<feature type="binding site" evidence="1">
    <location>
        <position position="160"/>
    </location>
    <ligand>
        <name>S-adenosyl-L-methionine</name>
        <dbReference type="ChEBI" id="CHEBI:59789"/>
    </ligand>
</feature>
<comment type="catalytic activity">
    <reaction evidence="1">
        <text>adenosine(2030) in 23S rRNA + S-adenosyl-L-methionine = N(6)-methyladenosine(2030) in 23S rRNA + S-adenosyl-L-homocysteine + H(+)</text>
        <dbReference type="Rhea" id="RHEA:43736"/>
        <dbReference type="Rhea" id="RHEA-COMP:10668"/>
        <dbReference type="Rhea" id="RHEA-COMP:10669"/>
        <dbReference type="ChEBI" id="CHEBI:15378"/>
        <dbReference type="ChEBI" id="CHEBI:57856"/>
        <dbReference type="ChEBI" id="CHEBI:59789"/>
        <dbReference type="ChEBI" id="CHEBI:74411"/>
        <dbReference type="ChEBI" id="CHEBI:74449"/>
        <dbReference type="EC" id="2.1.1.266"/>
    </reaction>
</comment>
<feature type="binding site" evidence="1">
    <location>
        <position position="42"/>
    </location>
    <ligand>
        <name>S-adenosyl-L-methionine</name>
        <dbReference type="ChEBI" id="CHEBI:59789"/>
    </ligand>
</feature>
<name>A0A1R3WUY9_9RHOB</name>
<dbReference type="HAMAP" id="MF_00934">
    <property type="entry name" value="23SrRNA_methyltr_J"/>
    <property type="match status" value="1"/>
</dbReference>
<comment type="function">
    <text evidence="1">Specifically methylates the adenine in position 2030 of 23S rRNA.</text>
</comment>
<dbReference type="RefSeq" id="WP_076658923.1">
    <property type="nucleotide sequence ID" value="NZ_FTPR01000001.1"/>
</dbReference>
<keyword evidence="1 2" id="KW-0489">Methyltransferase</keyword>
<dbReference type="STRING" id="287098.SAMN05421665_1355"/>
<evidence type="ECO:0000313" key="3">
    <source>
        <dbReference type="Proteomes" id="UP000186997"/>
    </source>
</evidence>